<dbReference type="Proteomes" id="UP000283734">
    <property type="component" value="Unassembled WGS sequence"/>
</dbReference>
<organism evidence="1 2">
    <name type="scientific">Alcanivorax profundi</name>
    <dbReference type="NCBI Taxonomy" id="2338368"/>
    <lineage>
        <taxon>Bacteria</taxon>
        <taxon>Pseudomonadati</taxon>
        <taxon>Pseudomonadota</taxon>
        <taxon>Gammaproteobacteria</taxon>
        <taxon>Oceanospirillales</taxon>
        <taxon>Alcanivoracaceae</taxon>
        <taxon>Alcanivorax</taxon>
    </lineage>
</organism>
<accession>A0A418Y1N8</accession>
<dbReference type="AlphaFoldDB" id="A0A418Y1N8"/>
<sequence length="246" mass="27195">MVKKTYGLLLCLGALITGCTTNTVSIPDNHYSDAYRGVPSPASILLLPISPDKDEYRHGVSAVTHLLVEDLQTRHTVETVSVPVFNASWQQAIEDVGGIYSATSGEFDRERYFRAVEELLQELNPEGDHDIVIFPALVERQAQSTGKYATWDGVRRANITDGLDNARFSRWHGSVGAVSLQLNSFDGQGRWLATSYGGLVLPHFYTIKDKIPRTHLKDDMFADENALEEGVRLAVVPLLGPVVKNK</sequence>
<name>A0A418Y1N8_9GAMM</name>
<protein>
    <recommendedName>
        <fullName evidence="3">Lipoprotein</fullName>
    </recommendedName>
</protein>
<proteinExistence type="predicted"/>
<evidence type="ECO:0000313" key="2">
    <source>
        <dbReference type="Proteomes" id="UP000283734"/>
    </source>
</evidence>
<evidence type="ECO:0000313" key="1">
    <source>
        <dbReference type="EMBL" id="RJG19458.1"/>
    </source>
</evidence>
<reference evidence="1 2" key="1">
    <citation type="submission" date="2018-09" db="EMBL/GenBank/DDBJ databases">
        <title>Alcanivorax profundi sp. nov., isolated from 1000 m-depth seawater of the Mariana Trench.</title>
        <authorList>
            <person name="Liu J."/>
        </authorList>
    </citation>
    <scope>NUCLEOTIDE SEQUENCE [LARGE SCALE GENOMIC DNA]</scope>
    <source>
        <strain evidence="1 2">MTEO17</strain>
    </source>
</reference>
<dbReference type="EMBL" id="QYYA01000001">
    <property type="protein sequence ID" value="RJG19458.1"/>
    <property type="molecule type" value="Genomic_DNA"/>
</dbReference>
<dbReference type="PROSITE" id="PS51257">
    <property type="entry name" value="PROKAR_LIPOPROTEIN"/>
    <property type="match status" value="1"/>
</dbReference>
<gene>
    <name evidence="1" type="ORF">D4A39_00900</name>
</gene>
<comment type="caution">
    <text evidence="1">The sequence shown here is derived from an EMBL/GenBank/DDBJ whole genome shotgun (WGS) entry which is preliminary data.</text>
</comment>
<keyword evidence="2" id="KW-1185">Reference proteome</keyword>
<evidence type="ECO:0008006" key="3">
    <source>
        <dbReference type="Google" id="ProtNLM"/>
    </source>
</evidence>